<dbReference type="Proteomes" id="UP001056035">
    <property type="component" value="Chromosome"/>
</dbReference>
<evidence type="ECO:0000313" key="3">
    <source>
        <dbReference type="Proteomes" id="UP001056035"/>
    </source>
</evidence>
<keyword evidence="3" id="KW-1185">Reference proteome</keyword>
<proteinExistence type="predicted"/>
<reference evidence="2 3" key="1">
    <citation type="submission" date="2022-06" db="EMBL/GenBank/DDBJ databases">
        <title>Paraconexibacter antarcticus.</title>
        <authorList>
            <person name="Kim C.S."/>
        </authorList>
    </citation>
    <scope>NUCLEOTIDE SEQUENCE [LARGE SCALE GENOMIC DNA]</scope>
    <source>
        <strain evidence="2 3">02-257</strain>
    </source>
</reference>
<accession>A0ABY5DTW3</accession>
<feature type="compositionally biased region" description="Pro residues" evidence="1">
    <location>
        <begin position="63"/>
        <end position="73"/>
    </location>
</feature>
<evidence type="ECO:0008006" key="4">
    <source>
        <dbReference type="Google" id="ProtNLM"/>
    </source>
</evidence>
<protein>
    <recommendedName>
        <fullName evidence="4">Antitoxin</fullName>
    </recommendedName>
</protein>
<sequence length="73" mass="7215">MNLKKLADQAKKVVDQRGGTDALKADLAELQTIAKGKGSAADKAKAAAAALKDPGAKGGTAPPKAPQDPPPAA</sequence>
<dbReference type="EMBL" id="CP098502">
    <property type="protein sequence ID" value="UTI64522.1"/>
    <property type="molecule type" value="Genomic_DNA"/>
</dbReference>
<organism evidence="2 3">
    <name type="scientific">Paraconexibacter antarcticus</name>
    <dbReference type="NCBI Taxonomy" id="2949664"/>
    <lineage>
        <taxon>Bacteria</taxon>
        <taxon>Bacillati</taxon>
        <taxon>Actinomycetota</taxon>
        <taxon>Thermoleophilia</taxon>
        <taxon>Solirubrobacterales</taxon>
        <taxon>Paraconexibacteraceae</taxon>
        <taxon>Paraconexibacter</taxon>
    </lineage>
</organism>
<feature type="region of interest" description="Disordered" evidence="1">
    <location>
        <begin position="45"/>
        <end position="73"/>
    </location>
</feature>
<gene>
    <name evidence="2" type="ORF">NBH00_24690</name>
</gene>
<evidence type="ECO:0000313" key="2">
    <source>
        <dbReference type="EMBL" id="UTI64522.1"/>
    </source>
</evidence>
<name>A0ABY5DTW3_9ACTN</name>
<dbReference type="RefSeq" id="WP_254571223.1">
    <property type="nucleotide sequence ID" value="NZ_CP098502.1"/>
</dbReference>
<evidence type="ECO:0000256" key="1">
    <source>
        <dbReference type="SAM" id="MobiDB-lite"/>
    </source>
</evidence>